<dbReference type="EMBL" id="JADCNM010000004">
    <property type="protein sequence ID" value="KAG0487561.1"/>
    <property type="molecule type" value="Genomic_DNA"/>
</dbReference>
<dbReference type="Proteomes" id="UP000639772">
    <property type="component" value="Unassembled WGS sequence"/>
</dbReference>
<protein>
    <submittedName>
        <fullName evidence="1">Uncharacterized protein</fullName>
    </submittedName>
</protein>
<proteinExistence type="predicted"/>
<dbReference type="AlphaFoldDB" id="A0A835REB6"/>
<evidence type="ECO:0000313" key="1">
    <source>
        <dbReference type="EMBL" id="KAG0487561.1"/>
    </source>
</evidence>
<sequence>RMGTGSEGSFPENATANLVCDCRRNGKGLCRWVREGNPKIKNVILRHFNSHGAARIRGLPPDEFCHEGFVLGKHQRL</sequence>
<accession>A0A835REB6</accession>
<comment type="caution">
    <text evidence="1">The sequence shown here is derived from an EMBL/GenBank/DDBJ whole genome shotgun (WGS) entry which is preliminary data.</text>
</comment>
<reference evidence="1 2" key="1">
    <citation type="journal article" date="2020" name="Nat. Food">
        <title>A phased Vanilla planifolia genome enables genetic improvement of flavour and production.</title>
        <authorList>
            <person name="Hasing T."/>
            <person name="Tang H."/>
            <person name="Brym M."/>
            <person name="Khazi F."/>
            <person name="Huang T."/>
            <person name="Chambers A.H."/>
        </authorList>
    </citation>
    <scope>NUCLEOTIDE SEQUENCE [LARGE SCALE GENOMIC DNA]</scope>
    <source>
        <tissue evidence="1">Leaf</tissue>
    </source>
</reference>
<name>A0A835REB6_VANPL</name>
<feature type="non-terminal residue" evidence="1">
    <location>
        <position position="1"/>
    </location>
</feature>
<dbReference type="InterPro" id="IPR056712">
    <property type="entry name" value="DUF7810"/>
</dbReference>
<dbReference type="OrthoDB" id="1930927at2759"/>
<evidence type="ECO:0000313" key="2">
    <source>
        <dbReference type="Proteomes" id="UP000639772"/>
    </source>
</evidence>
<organism evidence="1 2">
    <name type="scientific">Vanilla planifolia</name>
    <name type="common">Vanilla</name>
    <dbReference type="NCBI Taxonomy" id="51239"/>
    <lineage>
        <taxon>Eukaryota</taxon>
        <taxon>Viridiplantae</taxon>
        <taxon>Streptophyta</taxon>
        <taxon>Embryophyta</taxon>
        <taxon>Tracheophyta</taxon>
        <taxon>Spermatophyta</taxon>
        <taxon>Magnoliopsida</taxon>
        <taxon>Liliopsida</taxon>
        <taxon>Asparagales</taxon>
        <taxon>Orchidaceae</taxon>
        <taxon>Vanilloideae</taxon>
        <taxon>Vanilleae</taxon>
        <taxon>Vanilla</taxon>
    </lineage>
</organism>
<dbReference type="Pfam" id="PF25102">
    <property type="entry name" value="DUF7810"/>
    <property type="match status" value="1"/>
</dbReference>
<gene>
    <name evidence="1" type="ORF">HPP92_009656</name>
</gene>
<feature type="non-terminal residue" evidence="1">
    <location>
        <position position="77"/>
    </location>
</feature>